<organism evidence="1">
    <name type="scientific">Tanacetum cinerariifolium</name>
    <name type="common">Dalmatian daisy</name>
    <name type="synonym">Chrysanthemum cinerariifolium</name>
    <dbReference type="NCBI Taxonomy" id="118510"/>
    <lineage>
        <taxon>Eukaryota</taxon>
        <taxon>Viridiplantae</taxon>
        <taxon>Streptophyta</taxon>
        <taxon>Embryophyta</taxon>
        <taxon>Tracheophyta</taxon>
        <taxon>Spermatophyta</taxon>
        <taxon>Magnoliopsida</taxon>
        <taxon>eudicotyledons</taxon>
        <taxon>Gunneridae</taxon>
        <taxon>Pentapetalae</taxon>
        <taxon>asterids</taxon>
        <taxon>campanulids</taxon>
        <taxon>Asterales</taxon>
        <taxon>Asteraceae</taxon>
        <taxon>Asteroideae</taxon>
        <taxon>Anthemideae</taxon>
        <taxon>Anthemidinae</taxon>
        <taxon>Tanacetum</taxon>
    </lineage>
</organism>
<sequence>MRTMQELLILKLKRDAQINQLGM</sequence>
<protein>
    <submittedName>
        <fullName evidence="1">Uncharacterized protein</fullName>
    </submittedName>
</protein>
<feature type="non-terminal residue" evidence="1">
    <location>
        <position position="23"/>
    </location>
</feature>
<reference evidence="1" key="1">
    <citation type="journal article" date="2019" name="Sci. Rep.">
        <title>Draft genome of Tanacetum cinerariifolium, the natural source of mosquito coil.</title>
        <authorList>
            <person name="Yamashiro T."/>
            <person name="Shiraishi A."/>
            <person name="Satake H."/>
            <person name="Nakayama K."/>
        </authorList>
    </citation>
    <scope>NUCLEOTIDE SEQUENCE</scope>
</reference>
<dbReference type="EMBL" id="BKCJ010477448">
    <property type="protein sequence ID" value="GFA73217.1"/>
    <property type="molecule type" value="Genomic_DNA"/>
</dbReference>
<name>A0A699K4Z7_TANCI</name>
<evidence type="ECO:0000313" key="1">
    <source>
        <dbReference type="EMBL" id="GFA73217.1"/>
    </source>
</evidence>
<dbReference type="AlphaFoldDB" id="A0A699K4Z7"/>
<proteinExistence type="predicted"/>
<comment type="caution">
    <text evidence="1">The sequence shown here is derived from an EMBL/GenBank/DDBJ whole genome shotgun (WGS) entry which is preliminary data.</text>
</comment>
<accession>A0A699K4Z7</accession>
<gene>
    <name evidence="1" type="ORF">Tci_645189</name>
</gene>